<organism evidence="2 3">
    <name type="scientific">Chitinibacter bivalviorum</name>
    <dbReference type="NCBI Taxonomy" id="2739434"/>
    <lineage>
        <taxon>Bacteria</taxon>
        <taxon>Pseudomonadati</taxon>
        <taxon>Pseudomonadota</taxon>
        <taxon>Betaproteobacteria</taxon>
        <taxon>Neisseriales</taxon>
        <taxon>Chitinibacteraceae</taxon>
        <taxon>Chitinibacter</taxon>
    </lineage>
</organism>
<gene>
    <name evidence="2" type="ORF">HQ393_00080</name>
</gene>
<dbReference type="RefSeq" id="WP_179356850.1">
    <property type="nucleotide sequence ID" value="NZ_CP058627.1"/>
</dbReference>
<dbReference type="Proteomes" id="UP000509597">
    <property type="component" value="Chromosome"/>
</dbReference>
<proteinExistence type="predicted"/>
<feature type="domain" description="DUF7832" evidence="1">
    <location>
        <begin position="2"/>
        <end position="106"/>
    </location>
</feature>
<accession>A0A7H9BDH9</accession>
<name>A0A7H9BDH9_9NEIS</name>
<dbReference type="InterPro" id="IPR057154">
    <property type="entry name" value="DUF7832"/>
</dbReference>
<reference evidence="2 3" key="1">
    <citation type="submission" date="2020-07" db="EMBL/GenBank/DDBJ databases">
        <title>Complete genome sequence of Chitinibacter sp. 2T18.</title>
        <authorList>
            <person name="Bae J.-W."/>
            <person name="Choi J.-W."/>
        </authorList>
    </citation>
    <scope>NUCLEOTIDE SEQUENCE [LARGE SCALE GENOMIC DNA]</scope>
    <source>
        <strain evidence="2 3">2T18</strain>
    </source>
</reference>
<evidence type="ECO:0000313" key="2">
    <source>
        <dbReference type="EMBL" id="QLG86763.1"/>
    </source>
</evidence>
<protein>
    <recommendedName>
        <fullName evidence="1">DUF7832 domain-containing protein</fullName>
    </recommendedName>
</protein>
<dbReference type="AlphaFoldDB" id="A0A7H9BDH9"/>
<evidence type="ECO:0000259" key="1">
    <source>
        <dbReference type="Pfam" id="PF25191"/>
    </source>
</evidence>
<dbReference type="KEGG" id="chiz:HQ393_00080"/>
<evidence type="ECO:0000313" key="3">
    <source>
        <dbReference type="Proteomes" id="UP000509597"/>
    </source>
</evidence>
<dbReference type="Pfam" id="PF25191">
    <property type="entry name" value="DUF7832"/>
    <property type="match status" value="1"/>
</dbReference>
<sequence length="149" mass="17166">MKYDDASWHSGGNFPKQQPEEYGGTHIALFLKWCFIKGWAGELHQTEEPEAVTQVINDTLSATEFFFTYCDGKLTDETFNEVGNAFAAQYYGDDGLYLNDYAEHFEELMYVAPESDHDFAKYSAVLDARLKSNVLTKAQLKPKPWWKVW</sequence>
<dbReference type="EMBL" id="CP058627">
    <property type="protein sequence ID" value="QLG86763.1"/>
    <property type="molecule type" value="Genomic_DNA"/>
</dbReference>
<keyword evidence="3" id="KW-1185">Reference proteome</keyword>